<comment type="similarity">
    <text evidence="2 5">Belongs to the pseudouridine synthase TruB family. Type 1 subfamily.</text>
</comment>
<name>A0A3N0VDY0_9GAMM</name>
<dbReference type="Gene3D" id="3.30.2350.10">
    <property type="entry name" value="Pseudouridine synthase"/>
    <property type="match status" value="1"/>
</dbReference>
<dbReference type="RefSeq" id="WP_123211356.1">
    <property type="nucleotide sequence ID" value="NZ_RJVO01000003.1"/>
</dbReference>
<accession>A0A3N0VDY0</accession>
<dbReference type="HAMAP" id="MF_01080">
    <property type="entry name" value="TruB_bact"/>
    <property type="match status" value="1"/>
</dbReference>
<dbReference type="InterPro" id="IPR020103">
    <property type="entry name" value="PsdUridine_synth_cat_dom_sf"/>
</dbReference>
<feature type="active site" description="Nucleophile" evidence="5">
    <location>
        <position position="48"/>
    </location>
</feature>
<evidence type="ECO:0000256" key="5">
    <source>
        <dbReference type="HAMAP-Rule" id="MF_01080"/>
    </source>
</evidence>
<evidence type="ECO:0000259" key="7">
    <source>
        <dbReference type="Pfam" id="PF09157"/>
    </source>
</evidence>
<dbReference type="InterPro" id="IPR002501">
    <property type="entry name" value="PsdUridine_synth_N"/>
</dbReference>
<comment type="catalytic activity">
    <reaction evidence="1 5">
        <text>uridine(55) in tRNA = pseudouridine(55) in tRNA</text>
        <dbReference type="Rhea" id="RHEA:42532"/>
        <dbReference type="Rhea" id="RHEA-COMP:10101"/>
        <dbReference type="Rhea" id="RHEA-COMP:10102"/>
        <dbReference type="ChEBI" id="CHEBI:65314"/>
        <dbReference type="ChEBI" id="CHEBI:65315"/>
        <dbReference type="EC" id="5.4.99.25"/>
    </reaction>
</comment>
<dbReference type="GO" id="GO:0003723">
    <property type="term" value="F:RNA binding"/>
    <property type="evidence" value="ECO:0007669"/>
    <property type="project" value="InterPro"/>
</dbReference>
<dbReference type="AlphaFoldDB" id="A0A3N0VDY0"/>
<dbReference type="PANTHER" id="PTHR13767">
    <property type="entry name" value="TRNA-PSEUDOURIDINE SYNTHASE"/>
    <property type="match status" value="1"/>
</dbReference>
<comment type="caution">
    <text evidence="9">The sequence shown here is derived from an EMBL/GenBank/DDBJ whole genome shotgun (WGS) entry which is preliminary data.</text>
</comment>
<evidence type="ECO:0000256" key="4">
    <source>
        <dbReference type="ARBA" id="ARBA00023235"/>
    </source>
</evidence>
<dbReference type="InParanoid" id="A0A3N0VDY0"/>
<dbReference type="CDD" id="cd02573">
    <property type="entry name" value="PseudoU_synth_EcTruB"/>
    <property type="match status" value="1"/>
</dbReference>
<feature type="domain" description="tRNA pseudouridylate synthase B C-terminal" evidence="8">
    <location>
        <begin position="182"/>
        <end position="242"/>
    </location>
</feature>
<dbReference type="InterPro" id="IPR015240">
    <property type="entry name" value="tRNA_sdUridine_synth_fam1_C"/>
</dbReference>
<organism evidence="9 10">
    <name type="scientific">Stagnimonas aquatica</name>
    <dbReference type="NCBI Taxonomy" id="2689987"/>
    <lineage>
        <taxon>Bacteria</taxon>
        <taxon>Pseudomonadati</taxon>
        <taxon>Pseudomonadota</taxon>
        <taxon>Gammaproteobacteria</taxon>
        <taxon>Nevskiales</taxon>
        <taxon>Nevskiaceae</taxon>
        <taxon>Stagnimonas</taxon>
    </lineage>
</organism>
<dbReference type="EMBL" id="RJVO01000003">
    <property type="protein sequence ID" value="ROH90901.1"/>
    <property type="molecule type" value="Genomic_DNA"/>
</dbReference>
<dbReference type="GO" id="GO:0031119">
    <property type="term" value="P:tRNA pseudouridine synthesis"/>
    <property type="evidence" value="ECO:0007669"/>
    <property type="project" value="UniProtKB-UniRule"/>
</dbReference>
<evidence type="ECO:0000313" key="10">
    <source>
        <dbReference type="Proteomes" id="UP000282106"/>
    </source>
</evidence>
<dbReference type="Pfam" id="PF16198">
    <property type="entry name" value="TruB_C_2"/>
    <property type="match status" value="1"/>
</dbReference>
<dbReference type="InterPro" id="IPR032819">
    <property type="entry name" value="TruB_C"/>
</dbReference>
<evidence type="ECO:0000256" key="3">
    <source>
        <dbReference type="ARBA" id="ARBA00022694"/>
    </source>
</evidence>
<proteinExistence type="inferred from homology"/>
<dbReference type="NCBIfam" id="TIGR00431">
    <property type="entry name" value="TruB"/>
    <property type="match status" value="1"/>
</dbReference>
<evidence type="ECO:0000259" key="8">
    <source>
        <dbReference type="Pfam" id="PF16198"/>
    </source>
</evidence>
<dbReference type="GO" id="GO:0160148">
    <property type="term" value="F:tRNA pseudouridine(55) synthase activity"/>
    <property type="evidence" value="ECO:0007669"/>
    <property type="project" value="UniProtKB-EC"/>
</dbReference>
<gene>
    <name evidence="5 9" type="primary">truB</name>
    <name evidence="9" type="ORF">ED208_07935</name>
</gene>
<dbReference type="InterPro" id="IPR014780">
    <property type="entry name" value="tRNA_psdUridine_synth_TruB"/>
</dbReference>
<keyword evidence="4 5" id="KW-0413">Isomerase</keyword>
<feature type="domain" description="Pseudouridine synthase II N-terminal" evidence="6">
    <location>
        <begin position="33"/>
        <end position="181"/>
    </location>
</feature>
<evidence type="ECO:0000256" key="1">
    <source>
        <dbReference type="ARBA" id="ARBA00000385"/>
    </source>
</evidence>
<dbReference type="GO" id="GO:1990481">
    <property type="term" value="P:mRNA pseudouridine synthesis"/>
    <property type="evidence" value="ECO:0007669"/>
    <property type="project" value="TreeGrafter"/>
</dbReference>
<reference evidence="9 10" key="1">
    <citation type="submission" date="2018-10" db="EMBL/GenBank/DDBJ databases">
        <authorList>
            <person name="Chen W.-M."/>
        </authorList>
    </citation>
    <scope>NUCLEOTIDE SEQUENCE [LARGE SCALE GENOMIC DNA]</scope>
    <source>
        <strain evidence="9 10">THS-13</strain>
    </source>
</reference>
<protein>
    <recommendedName>
        <fullName evidence="5">tRNA pseudouridine synthase B</fullName>
        <ecNumber evidence="5">5.4.99.25</ecNumber>
    </recommendedName>
    <alternativeName>
        <fullName evidence="5">tRNA pseudouridine(55) synthase</fullName>
        <shortName evidence="5">Psi55 synthase</shortName>
    </alternativeName>
    <alternativeName>
        <fullName evidence="5">tRNA pseudouridylate synthase</fullName>
    </alternativeName>
    <alternativeName>
        <fullName evidence="5">tRNA-uridine isomerase</fullName>
    </alternativeName>
</protein>
<dbReference type="SUPFAM" id="SSF55120">
    <property type="entry name" value="Pseudouridine synthase"/>
    <property type="match status" value="1"/>
</dbReference>
<dbReference type="Pfam" id="PF01509">
    <property type="entry name" value="TruB_N"/>
    <property type="match status" value="1"/>
</dbReference>
<evidence type="ECO:0000259" key="6">
    <source>
        <dbReference type="Pfam" id="PF01509"/>
    </source>
</evidence>
<comment type="function">
    <text evidence="5">Responsible for synthesis of pseudouridine from uracil-55 in the psi GC loop of transfer RNAs.</text>
</comment>
<keyword evidence="10" id="KW-1185">Reference proteome</keyword>
<evidence type="ECO:0000313" key="9">
    <source>
        <dbReference type="EMBL" id="ROH90901.1"/>
    </source>
</evidence>
<sequence length="306" mass="33534">MNSVRRPRRAVHGVLLLDKPRGLSSNDALLRVRRLYQADKAGHTGTLDPLATGLLPICLGQATRLSAQLLDSRKRYLAEVRFGELRSTGDLEGEVIARSDPAGLEPLRLRAALQSLTGRIRQIPPMYSAIKQGGQRLYELAREGLEVEREPREVEIHALDLLSFADGLALLDVSCSKGTYVRTLAEDWAKAVGQVAHLHSLRRIEVGPFGQQPMRTLEELGQVAQQGVAALDALLLPARAALDGWRFVRPEDELLPTLDHGGSVPWPCEEVGPVAIEGADQRLLGLGEVTPEGRLQPRRWFGSVGI</sequence>
<evidence type="ECO:0000256" key="2">
    <source>
        <dbReference type="ARBA" id="ARBA00005642"/>
    </source>
</evidence>
<keyword evidence="3 5" id="KW-0819">tRNA processing</keyword>
<dbReference type="FunCoup" id="A0A3N0VDY0">
    <property type="interactions" value="530"/>
</dbReference>
<dbReference type="PANTHER" id="PTHR13767:SF2">
    <property type="entry name" value="PSEUDOURIDYLATE SYNTHASE TRUB1"/>
    <property type="match status" value="1"/>
</dbReference>
<dbReference type="Pfam" id="PF09157">
    <property type="entry name" value="TruB-C_2"/>
    <property type="match status" value="1"/>
</dbReference>
<dbReference type="Proteomes" id="UP000282106">
    <property type="component" value="Unassembled WGS sequence"/>
</dbReference>
<feature type="domain" description="tRNA pseudouridine synthase II TruB subfamily 1 C-terminal" evidence="7">
    <location>
        <begin position="257"/>
        <end position="299"/>
    </location>
</feature>
<dbReference type="EC" id="5.4.99.25" evidence="5"/>